<dbReference type="PANTHER" id="PTHR44675">
    <property type="entry name" value="PAK1 INTERACTING PROTEIN 1"/>
    <property type="match status" value="1"/>
</dbReference>
<feature type="repeat" description="WD" evidence="3">
    <location>
        <begin position="220"/>
        <end position="261"/>
    </location>
</feature>
<evidence type="ECO:0000256" key="2">
    <source>
        <dbReference type="ARBA" id="ARBA00022737"/>
    </source>
</evidence>
<feature type="region of interest" description="Disordered" evidence="4">
    <location>
        <begin position="345"/>
        <end position="367"/>
    </location>
</feature>
<dbReference type="PANTHER" id="PTHR44675:SF1">
    <property type="entry name" value="P21-ACTIVATED PROTEIN KINASE-INTERACTING PROTEIN 1"/>
    <property type="match status" value="1"/>
</dbReference>
<feature type="compositionally biased region" description="Basic and acidic residues" evidence="4">
    <location>
        <begin position="18"/>
        <end position="31"/>
    </location>
</feature>
<keyword evidence="1 3" id="KW-0853">WD repeat</keyword>
<feature type="region of interest" description="Disordered" evidence="4">
    <location>
        <begin position="1"/>
        <end position="99"/>
    </location>
</feature>
<dbReference type="SMART" id="SM00320">
    <property type="entry name" value="WD40"/>
    <property type="match status" value="4"/>
</dbReference>
<keyword evidence="2" id="KW-0677">Repeat</keyword>
<keyword evidence="6" id="KW-1185">Reference proteome</keyword>
<dbReference type="PROSITE" id="PS50294">
    <property type="entry name" value="WD_REPEATS_REGION"/>
    <property type="match status" value="2"/>
</dbReference>
<dbReference type="InterPro" id="IPR036322">
    <property type="entry name" value="WD40_repeat_dom_sf"/>
</dbReference>
<proteinExistence type="predicted"/>
<accession>A0AAD9FU32</accession>
<evidence type="ECO:0000256" key="1">
    <source>
        <dbReference type="ARBA" id="ARBA00022574"/>
    </source>
</evidence>
<dbReference type="Pfam" id="PF00400">
    <property type="entry name" value="WD40"/>
    <property type="match status" value="4"/>
</dbReference>
<evidence type="ECO:0000256" key="3">
    <source>
        <dbReference type="PROSITE-ProRule" id="PRU00221"/>
    </source>
</evidence>
<dbReference type="InterPro" id="IPR019775">
    <property type="entry name" value="WD40_repeat_CS"/>
</dbReference>
<evidence type="ECO:0000313" key="6">
    <source>
        <dbReference type="Proteomes" id="UP001182556"/>
    </source>
</evidence>
<dbReference type="AlphaFoldDB" id="A0AAD9FU32"/>
<dbReference type="InterPro" id="IPR051959">
    <property type="entry name" value="PAK1-Kinase_Regulator"/>
</dbReference>
<dbReference type="EMBL" id="JAODAN010000002">
    <property type="protein sequence ID" value="KAK1926265.1"/>
    <property type="molecule type" value="Genomic_DNA"/>
</dbReference>
<dbReference type="PROSITE" id="PS50082">
    <property type="entry name" value="WD_REPEATS_2"/>
    <property type="match status" value="2"/>
</dbReference>
<reference evidence="5" key="1">
    <citation type="submission" date="2023-02" db="EMBL/GenBank/DDBJ databases">
        <title>Identification and recombinant expression of a fungal hydrolase from Papiliotrema laurentii that hydrolyzes apple cutin and clears colloidal polyester polyurethane.</title>
        <authorList>
            <consortium name="DOE Joint Genome Institute"/>
            <person name="Roman V.A."/>
            <person name="Bojanowski C."/>
            <person name="Crable B.R."/>
            <person name="Wagner D.N."/>
            <person name="Hung C.S."/>
            <person name="Nadeau L.J."/>
            <person name="Schratz L."/>
            <person name="Haridas S."/>
            <person name="Pangilinan J."/>
            <person name="Lipzen A."/>
            <person name="Na H."/>
            <person name="Yan M."/>
            <person name="Ng V."/>
            <person name="Grigoriev I.V."/>
            <person name="Spatafora J.W."/>
            <person name="Barlow D."/>
            <person name="Biffinger J."/>
            <person name="Kelley-Loughnane N."/>
            <person name="Varaljay V.A."/>
            <person name="Crookes-Goodson W.J."/>
        </authorList>
    </citation>
    <scope>NUCLEOTIDE SEQUENCE</scope>
    <source>
        <strain evidence="5">5307AH</strain>
    </source>
</reference>
<gene>
    <name evidence="5" type="ORF">DB88DRAFT_481275</name>
</gene>
<evidence type="ECO:0000256" key="4">
    <source>
        <dbReference type="SAM" id="MobiDB-lite"/>
    </source>
</evidence>
<protein>
    <submittedName>
        <fullName evidence="5">WD40-repeat-containing domain protein</fullName>
    </submittedName>
</protein>
<dbReference type="Gene3D" id="2.130.10.10">
    <property type="entry name" value="YVTN repeat-like/Quinoprotein amine dehydrogenase"/>
    <property type="match status" value="2"/>
</dbReference>
<dbReference type="InterPro" id="IPR015943">
    <property type="entry name" value="WD40/YVTN_repeat-like_dom_sf"/>
</dbReference>
<comment type="caution">
    <text evidence="5">The sequence shown here is derived from an EMBL/GenBank/DDBJ whole genome shotgun (WGS) entry which is preliminary data.</text>
</comment>
<dbReference type="Proteomes" id="UP001182556">
    <property type="component" value="Unassembled WGS sequence"/>
</dbReference>
<evidence type="ECO:0000313" key="5">
    <source>
        <dbReference type="EMBL" id="KAK1926265.1"/>
    </source>
</evidence>
<feature type="compositionally biased region" description="Acidic residues" evidence="4">
    <location>
        <begin position="347"/>
        <end position="363"/>
    </location>
</feature>
<organism evidence="5 6">
    <name type="scientific">Papiliotrema laurentii</name>
    <name type="common">Cryptococcus laurentii</name>
    <dbReference type="NCBI Taxonomy" id="5418"/>
    <lineage>
        <taxon>Eukaryota</taxon>
        <taxon>Fungi</taxon>
        <taxon>Dikarya</taxon>
        <taxon>Basidiomycota</taxon>
        <taxon>Agaricomycotina</taxon>
        <taxon>Tremellomycetes</taxon>
        <taxon>Tremellales</taxon>
        <taxon>Rhynchogastremaceae</taxon>
        <taxon>Papiliotrema</taxon>
    </lineage>
</organism>
<dbReference type="InterPro" id="IPR001680">
    <property type="entry name" value="WD40_rpt"/>
</dbReference>
<feature type="region of interest" description="Disordered" evidence="4">
    <location>
        <begin position="464"/>
        <end position="535"/>
    </location>
</feature>
<dbReference type="PROSITE" id="PS00678">
    <property type="entry name" value="WD_REPEATS_1"/>
    <property type="match status" value="2"/>
</dbReference>
<feature type="compositionally biased region" description="Polar residues" evidence="4">
    <location>
        <begin position="39"/>
        <end position="68"/>
    </location>
</feature>
<feature type="compositionally biased region" description="Acidic residues" evidence="4">
    <location>
        <begin position="478"/>
        <end position="535"/>
    </location>
</feature>
<name>A0AAD9FU32_PAPLA</name>
<dbReference type="SUPFAM" id="SSF50978">
    <property type="entry name" value="WD40 repeat-like"/>
    <property type="match status" value="1"/>
</dbReference>
<feature type="repeat" description="WD" evidence="3">
    <location>
        <begin position="137"/>
        <end position="178"/>
    </location>
</feature>
<sequence length="535" mass="57060">MAKHPKQKSGGARQVTGKRAEPYSRKARVEVTFEGEQPAKSSSTNVSAKSTQSTPAPSASGNAKQAASASAVPKNKGKGKAVSQTPQAAVESTEPEQATSGSTFIVVAGSYEKLLYGLEGAYAPGADKPTVKPIFIFPAHLACVKAVAASPGGKWLATGSEDEFVKVWDLRRRKEVGSLSQHTGSITSLHFPTSSHLITTSEDSTLSLFRTSDWALLKSLKGHSGRVNHVDVHPTGRVALSVGKDKTLKMWDLMRGRGAASLPLGTEAEMVKFSPQGTHFAVLYPKKIEIYSLTLKLLHTLTGNARFNALLFSLLPGEEDEEEKELLCVGTEKGAVDVYTVELAQAQDDEEKDSEDEDEEDQDESGKSGAIVTKIGSFIGHTNRVKAISVLPYATPSSPSHPARRLVLLSSVSSDGFIRLFDLTALAASAESGGSTEAEAVASYDTKGSRLTVCHLADGRKISGLSASTMGPQVGSMEEVDDVDESESEEEDGEDMYDIGSDDEDEDGEDEGGMEVEIEDEDEGEFEDEGEYESG</sequence>